<accession>A0A9X5BHK6</accession>
<keyword evidence="1" id="KW-1133">Transmembrane helix</keyword>
<comment type="caution">
    <text evidence="2">The sequence shown here is derived from an EMBL/GenBank/DDBJ whole genome shotgun (WGS) entry which is preliminary data.</text>
</comment>
<keyword evidence="1" id="KW-0472">Membrane</keyword>
<dbReference type="RefSeq" id="WP_160560880.1">
    <property type="nucleotide sequence ID" value="NZ_QZDT01000025.1"/>
</dbReference>
<dbReference type="EMBL" id="QZDT01000025">
    <property type="protein sequence ID" value="NBJ93824.1"/>
    <property type="molecule type" value="Genomic_DNA"/>
</dbReference>
<evidence type="ECO:0000256" key="1">
    <source>
        <dbReference type="SAM" id="Phobius"/>
    </source>
</evidence>
<keyword evidence="1" id="KW-0812">Transmembrane</keyword>
<dbReference type="Proteomes" id="UP001154420">
    <property type="component" value="Unassembled WGS sequence"/>
</dbReference>
<dbReference type="AlphaFoldDB" id="A0A9X5BHK6"/>
<feature type="transmembrane region" description="Helical" evidence="1">
    <location>
        <begin position="28"/>
        <end position="50"/>
    </location>
</feature>
<evidence type="ECO:0000313" key="2">
    <source>
        <dbReference type="EMBL" id="NBJ93824.1"/>
    </source>
</evidence>
<reference evidence="2" key="1">
    <citation type="submission" date="2018-09" db="EMBL/GenBank/DDBJ databases">
        <title>Murine metabolic-syndrome-specific gut microbial biobank.</title>
        <authorList>
            <person name="Liu C."/>
        </authorList>
    </citation>
    <scope>NUCLEOTIDE SEQUENCE</scope>
    <source>
        <strain evidence="2">D42-62</strain>
    </source>
</reference>
<proteinExistence type="predicted"/>
<organism evidence="2 3">
    <name type="scientific">Parablautia muri</name>
    <dbReference type="NCBI Taxonomy" id="2320879"/>
    <lineage>
        <taxon>Bacteria</taxon>
        <taxon>Bacillati</taxon>
        <taxon>Bacillota</taxon>
        <taxon>Clostridia</taxon>
        <taxon>Lachnospirales</taxon>
        <taxon>Lachnospiraceae</taxon>
        <taxon>Parablautia</taxon>
    </lineage>
</organism>
<feature type="transmembrane region" description="Helical" evidence="1">
    <location>
        <begin position="56"/>
        <end position="78"/>
    </location>
</feature>
<evidence type="ECO:0000313" key="3">
    <source>
        <dbReference type="Proteomes" id="UP001154420"/>
    </source>
</evidence>
<gene>
    <name evidence="2" type="ORF">D5281_14765</name>
</gene>
<sequence>MSIGKKDKNDKRYYTFENIPKIYKLAEFFKHGFCIALAVWICEFIFIEFYNGSEVIKIFVTIVLLGIHESFVIGKVVVERKFEQK</sequence>
<protein>
    <submittedName>
        <fullName evidence="2">Uncharacterized protein</fullName>
    </submittedName>
</protein>
<name>A0A9X5BHK6_9FIRM</name>
<keyword evidence="3" id="KW-1185">Reference proteome</keyword>